<proteinExistence type="predicted"/>
<name>A0A2K9BKG4_9MOLU</name>
<gene>
    <name evidence="2" type="ORF">CXP39_02865</name>
</gene>
<dbReference type="RefSeq" id="WP_027048543.1">
    <property type="nucleotide sequence ID" value="NZ_CP025257.1"/>
</dbReference>
<organism evidence="2 3">
    <name type="scientific">Mesoplasma syrphidae</name>
    <dbReference type="NCBI Taxonomy" id="225999"/>
    <lineage>
        <taxon>Bacteria</taxon>
        <taxon>Bacillati</taxon>
        <taxon>Mycoplasmatota</taxon>
        <taxon>Mollicutes</taxon>
        <taxon>Entomoplasmatales</taxon>
        <taxon>Entomoplasmataceae</taxon>
        <taxon>Mesoplasma</taxon>
    </lineage>
</organism>
<keyword evidence="1" id="KW-0812">Transmembrane</keyword>
<accession>A0A2K9BKG4</accession>
<sequence length="316" mass="37354">MNKYNFKREWRVFWLFQKIQTKNWLKNYMNIFLGFFICLYTILCWVAFKDGDPFLMISGICVVIIRNSLWCFLKTLNEWREKGVWEKFSLSRVSTITKHSALIFFNIFSTLIISLVIFLITISCFPKQINYLNNINVGMLFLGILFCWITSYVVALAIHQTFKSYKVANMASLLLYFTSLQFLGLGFPFETITAVRWLNYALYLHPFRYTVNIMQAGFVNAPNMIYSYIGSQGTIVTVDFGYQEIWWLPYLLSSGVVMFYSLIYFSKSKTLKKMTNRYVGIRLVTQIDSKEYIKSLKLAQTLEELKELRRHRKSKE</sequence>
<protein>
    <recommendedName>
        <fullName evidence="4">ABC-2 type transporter domain-containing protein</fullName>
    </recommendedName>
</protein>
<reference evidence="2 3" key="1">
    <citation type="submission" date="2017-12" db="EMBL/GenBank/DDBJ databases">
        <title>Mesoplasma syrphidae YJS, Complete Genome.</title>
        <authorList>
            <person name="Knight T.F."/>
            <person name="Citino T."/>
            <person name="Rubinstein R."/>
            <person name="Neuschaefer Z."/>
        </authorList>
    </citation>
    <scope>NUCLEOTIDE SEQUENCE [LARGE SCALE GENOMIC DNA]</scope>
    <source>
        <strain evidence="2 3">YJS</strain>
    </source>
</reference>
<evidence type="ECO:0000313" key="3">
    <source>
        <dbReference type="Proteomes" id="UP000233419"/>
    </source>
</evidence>
<dbReference type="EMBL" id="CP025257">
    <property type="protein sequence ID" value="AUF83726.1"/>
    <property type="molecule type" value="Genomic_DNA"/>
</dbReference>
<evidence type="ECO:0000313" key="2">
    <source>
        <dbReference type="EMBL" id="AUF83726.1"/>
    </source>
</evidence>
<feature type="transmembrane region" description="Helical" evidence="1">
    <location>
        <begin position="101"/>
        <end position="123"/>
    </location>
</feature>
<keyword evidence="3" id="KW-1185">Reference proteome</keyword>
<dbReference type="KEGG" id="msyr:CXP39_02865"/>
<dbReference type="OrthoDB" id="391926at2"/>
<feature type="transmembrane region" description="Helical" evidence="1">
    <location>
        <begin position="245"/>
        <end position="265"/>
    </location>
</feature>
<feature type="transmembrane region" description="Helical" evidence="1">
    <location>
        <begin position="28"/>
        <end position="48"/>
    </location>
</feature>
<keyword evidence="1" id="KW-0472">Membrane</keyword>
<feature type="transmembrane region" description="Helical" evidence="1">
    <location>
        <begin position="135"/>
        <end position="158"/>
    </location>
</feature>
<evidence type="ECO:0008006" key="4">
    <source>
        <dbReference type="Google" id="ProtNLM"/>
    </source>
</evidence>
<keyword evidence="1" id="KW-1133">Transmembrane helix</keyword>
<feature type="transmembrane region" description="Helical" evidence="1">
    <location>
        <begin position="54"/>
        <end position="73"/>
    </location>
</feature>
<feature type="transmembrane region" description="Helical" evidence="1">
    <location>
        <begin position="170"/>
        <end position="189"/>
    </location>
</feature>
<dbReference type="AlphaFoldDB" id="A0A2K9BKG4"/>
<evidence type="ECO:0000256" key="1">
    <source>
        <dbReference type="SAM" id="Phobius"/>
    </source>
</evidence>
<dbReference type="Proteomes" id="UP000233419">
    <property type="component" value="Chromosome"/>
</dbReference>